<reference evidence="1" key="1">
    <citation type="submission" date="2014-12" db="EMBL/GenBank/DDBJ databases">
        <title>Insight into the proteome of Arion vulgaris.</title>
        <authorList>
            <person name="Aradska J."/>
            <person name="Bulat T."/>
            <person name="Smidak R."/>
            <person name="Sarate P."/>
            <person name="Gangsoo J."/>
            <person name="Sialana F."/>
            <person name="Bilban M."/>
            <person name="Lubec G."/>
        </authorList>
    </citation>
    <scope>NUCLEOTIDE SEQUENCE</scope>
    <source>
        <tissue evidence="1">Skin</tissue>
    </source>
</reference>
<organism evidence="1">
    <name type="scientific">Arion vulgaris</name>
    <dbReference type="NCBI Taxonomy" id="1028688"/>
    <lineage>
        <taxon>Eukaryota</taxon>
        <taxon>Metazoa</taxon>
        <taxon>Spiralia</taxon>
        <taxon>Lophotrochozoa</taxon>
        <taxon>Mollusca</taxon>
        <taxon>Gastropoda</taxon>
        <taxon>Heterobranchia</taxon>
        <taxon>Euthyneura</taxon>
        <taxon>Panpulmonata</taxon>
        <taxon>Eupulmonata</taxon>
        <taxon>Stylommatophora</taxon>
        <taxon>Helicina</taxon>
        <taxon>Arionoidea</taxon>
        <taxon>Arionidae</taxon>
        <taxon>Arion</taxon>
    </lineage>
</organism>
<dbReference type="EMBL" id="HACG01002427">
    <property type="protein sequence ID" value="CEK49292.1"/>
    <property type="molecule type" value="Transcribed_RNA"/>
</dbReference>
<dbReference type="AlphaFoldDB" id="A0A0B6XYZ3"/>
<gene>
    <name evidence="1" type="primary">ORF7182</name>
</gene>
<protein>
    <submittedName>
        <fullName evidence="1">Uncharacterized protein</fullName>
    </submittedName>
</protein>
<evidence type="ECO:0000313" key="1">
    <source>
        <dbReference type="EMBL" id="CEK49292.1"/>
    </source>
</evidence>
<sequence>MCNITQNIVSQASHPTLLRTSQASRKTILRTLMSARLLILRLSASSNDKNEVYTASFIESHQ</sequence>
<accession>A0A0B6XYZ3</accession>
<name>A0A0B6XYZ3_9EUPU</name>
<proteinExistence type="predicted"/>